<proteinExistence type="inferred from homology"/>
<dbReference type="OrthoDB" id="9807519at2"/>
<dbReference type="InterPro" id="IPR041233">
    <property type="entry name" value="Melibiase_C"/>
</dbReference>
<reference evidence="11 12" key="1">
    <citation type="journal article" date="2011" name="J. Microbiol.">
        <title>Gramella jeungdoensis sp. nov., isolated from a solar saltern in Korea.</title>
        <authorList>
            <person name="Joung Y."/>
            <person name="Kim H."/>
            <person name="Jang T."/>
            <person name="Ahn T.S."/>
            <person name="Joh K."/>
        </authorList>
    </citation>
    <scope>NUCLEOTIDE SEQUENCE [LARGE SCALE GENOMIC DNA]</scope>
    <source>
        <strain evidence="11 12">KCTC 23123</strain>
    </source>
</reference>
<gene>
    <name evidence="11" type="ORF">E2488_05735</name>
</gene>
<dbReference type="InterPro" id="IPR017853">
    <property type="entry name" value="GH"/>
</dbReference>
<dbReference type="RefSeq" id="WP_134247395.1">
    <property type="nucleotide sequence ID" value="NZ_SNQI01000002.1"/>
</dbReference>
<protein>
    <recommendedName>
        <fullName evidence="3 8">Alpha-galactosidase</fullName>
        <ecNumber evidence="3 8">3.2.1.22</ecNumber>
    </recommendedName>
    <alternativeName>
        <fullName evidence="8">Melibiase</fullName>
    </alternativeName>
</protein>
<dbReference type="GO" id="GO:0004557">
    <property type="term" value="F:alpha-galactosidase activity"/>
    <property type="evidence" value="ECO:0007669"/>
    <property type="project" value="UniProtKB-EC"/>
</dbReference>
<evidence type="ECO:0000313" key="12">
    <source>
        <dbReference type="Proteomes" id="UP000298517"/>
    </source>
</evidence>
<organism evidence="11 12">
    <name type="scientific">Gramella jeungdoensis</name>
    <dbReference type="NCBI Taxonomy" id="708091"/>
    <lineage>
        <taxon>Bacteria</taxon>
        <taxon>Pseudomonadati</taxon>
        <taxon>Bacteroidota</taxon>
        <taxon>Flavobacteriia</taxon>
        <taxon>Flavobacteriales</taxon>
        <taxon>Flavobacteriaceae</taxon>
        <taxon>Christiangramia</taxon>
    </lineage>
</organism>
<dbReference type="FunFam" id="3.20.20.70:FF:000202">
    <property type="entry name" value="Alpha-galactosidase"/>
    <property type="match status" value="1"/>
</dbReference>
<dbReference type="Pfam" id="PF17801">
    <property type="entry name" value="Melibiase_C"/>
    <property type="match status" value="1"/>
</dbReference>
<comment type="similarity">
    <text evidence="2 8">Belongs to the glycosyl hydrolase 27 family.</text>
</comment>
<feature type="signal peptide" evidence="9">
    <location>
        <begin position="1"/>
        <end position="20"/>
    </location>
</feature>
<dbReference type="EMBL" id="SNQI01000002">
    <property type="protein sequence ID" value="TEW75025.1"/>
    <property type="molecule type" value="Genomic_DNA"/>
</dbReference>
<sequence length="394" mass="45022">MKFRSFFLVSILLITSTIFAQKFENLAQTPPMGWNSWNSFQCENVNETVIKEMADAMVKNGLKDAGYEYIVIDDCWQIGRDKDGYIIVDKEKFPSGIKSLAAYIHSKGLKFGIYSDAGTKTCAGRPGSKGFELEDAKTYAKWDVDYLKYDWCFTEGQDAKVSYKKMRDALYKAGRPIVFSMCEWGENKPWEWAENVGHLWRTTLDIDMKGRFDGDVWDNHIGWTNIVDMQVGLEKYAGPGHWNDPDMLAVGNNDMPQNEARAHFSMWCMLAAPLMAGNDLRAMSVNDQDILTNKALIAVNQDVLGKQGFKIEDLGNFEIWQKPLENGDIAICLFNRDITNKKYKINWSNLKIKDFSGSYTVKDLWKDKVIGSSNKEFTIEIPSRDVVVFRLIKT</sequence>
<evidence type="ECO:0000256" key="8">
    <source>
        <dbReference type="RuleBase" id="RU361168"/>
    </source>
</evidence>
<dbReference type="Gene3D" id="3.20.20.70">
    <property type="entry name" value="Aldolase class I"/>
    <property type="match status" value="1"/>
</dbReference>
<keyword evidence="5 8" id="KW-0378">Hydrolase</keyword>
<evidence type="ECO:0000313" key="11">
    <source>
        <dbReference type="EMBL" id="TEW75025.1"/>
    </source>
</evidence>
<comment type="catalytic activity">
    <reaction evidence="1 8">
        <text>Hydrolysis of terminal, non-reducing alpha-D-galactose residues in alpha-D-galactosides, including galactose oligosaccharides, galactomannans and galactolipids.</text>
        <dbReference type="EC" id="3.2.1.22"/>
    </reaction>
</comment>
<dbReference type="InterPro" id="IPR013780">
    <property type="entry name" value="Glyco_hydro_b"/>
</dbReference>
<dbReference type="PRINTS" id="PR00740">
    <property type="entry name" value="GLHYDRLASE27"/>
</dbReference>
<dbReference type="Pfam" id="PF16499">
    <property type="entry name" value="Melibiase_2"/>
    <property type="match status" value="1"/>
</dbReference>
<comment type="caution">
    <text evidence="11">The sequence shown here is derived from an EMBL/GenBank/DDBJ whole genome shotgun (WGS) entry which is preliminary data.</text>
</comment>
<dbReference type="AlphaFoldDB" id="A0A4Y8AT12"/>
<accession>A0A4Y8AT12</accession>
<feature type="domain" description="Alpha galactosidase C-terminal" evidence="10">
    <location>
        <begin position="315"/>
        <end position="391"/>
    </location>
</feature>
<dbReference type="InterPro" id="IPR013785">
    <property type="entry name" value="Aldolase_TIM"/>
</dbReference>
<dbReference type="InterPro" id="IPR002241">
    <property type="entry name" value="Glyco_hydro_27"/>
</dbReference>
<evidence type="ECO:0000256" key="2">
    <source>
        <dbReference type="ARBA" id="ARBA00009743"/>
    </source>
</evidence>
<feature type="chain" id="PRO_5021467936" description="Alpha-galactosidase" evidence="9">
    <location>
        <begin position="21"/>
        <end position="394"/>
    </location>
</feature>
<evidence type="ECO:0000256" key="9">
    <source>
        <dbReference type="SAM" id="SignalP"/>
    </source>
</evidence>
<evidence type="ECO:0000256" key="1">
    <source>
        <dbReference type="ARBA" id="ARBA00001255"/>
    </source>
</evidence>
<dbReference type="PROSITE" id="PS00512">
    <property type="entry name" value="ALPHA_GALACTOSIDASE"/>
    <property type="match status" value="1"/>
</dbReference>
<dbReference type="GO" id="GO:0016052">
    <property type="term" value="P:carbohydrate catabolic process"/>
    <property type="evidence" value="ECO:0007669"/>
    <property type="project" value="UniProtKB-ARBA"/>
</dbReference>
<dbReference type="SUPFAM" id="SSF51445">
    <property type="entry name" value="(Trans)glycosidases"/>
    <property type="match status" value="1"/>
</dbReference>
<keyword evidence="6 8" id="KW-1015">Disulfide bond</keyword>
<dbReference type="PANTHER" id="PTHR11452">
    <property type="entry name" value="ALPHA-GALACTOSIDASE/ALPHA-N-ACETYLGALACTOSAMINIDASE"/>
    <property type="match status" value="1"/>
</dbReference>
<name>A0A4Y8AT12_9FLAO</name>
<dbReference type="InterPro" id="IPR000111">
    <property type="entry name" value="Glyco_hydro_27/36_CS"/>
</dbReference>
<dbReference type="SUPFAM" id="SSF51011">
    <property type="entry name" value="Glycosyl hydrolase domain"/>
    <property type="match status" value="1"/>
</dbReference>
<evidence type="ECO:0000256" key="6">
    <source>
        <dbReference type="ARBA" id="ARBA00023157"/>
    </source>
</evidence>
<dbReference type="Proteomes" id="UP000298517">
    <property type="component" value="Unassembled WGS sequence"/>
</dbReference>
<keyword evidence="4 9" id="KW-0732">Signal</keyword>
<keyword evidence="12" id="KW-1185">Reference proteome</keyword>
<dbReference type="PANTHER" id="PTHR11452:SF75">
    <property type="entry name" value="ALPHA-GALACTOSIDASE MEL1"/>
    <property type="match status" value="1"/>
</dbReference>
<keyword evidence="7 8" id="KW-0326">Glycosidase</keyword>
<evidence type="ECO:0000256" key="7">
    <source>
        <dbReference type="ARBA" id="ARBA00023295"/>
    </source>
</evidence>
<dbReference type="CDD" id="cd14792">
    <property type="entry name" value="GH27"/>
    <property type="match status" value="1"/>
</dbReference>
<evidence type="ECO:0000256" key="3">
    <source>
        <dbReference type="ARBA" id="ARBA00012755"/>
    </source>
</evidence>
<evidence type="ECO:0000256" key="4">
    <source>
        <dbReference type="ARBA" id="ARBA00022729"/>
    </source>
</evidence>
<dbReference type="Gene3D" id="2.60.40.1180">
    <property type="entry name" value="Golgi alpha-mannosidase II"/>
    <property type="match status" value="1"/>
</dbReference>
<dbReference type="EC" id="3.2.1.22" evidence="3 8"/>
<evidence type="ECO:0000256" key="5">
    <source>
        <dbReference type="ARBA" id="ARBA00022801"/>
    </source>
</evidence>
<evidence type="ECO:0000259" key="10">
    <source>
        <dbReference type="Pfam" id="PF17801"/>
    </source>
</evidence>